<dbReference type="SMART" id="SM01034">
    <property type="entry name" value="BLUF"/>
    <property type="match status" value="1"/>
</dbReference>
<feature type="domain" description="BLUF" evidence="1">
    <location>
        <begin position="1"/>
        <end position="91"/>
    </location>
</feature>
<sequence length="128" mass="14375">MVWLYTSQFSTPQSQVEIDQLVAGFAAENKRRNISGFLISDGRSVMQLLEGPEGDTEVLKGKIQADERHLNVTTQLWSNETIRAYPHWSLRAIASSEYEALFSEIESANFVTLATSIAQMLFDATFDP</sequence>
<dbReference type="InterPro" id="IPR036046">
    <property type="entry name" value="Acylphosphatase-like_dom_sf"/>
</dbReference>
<evidence type="ECO:0000313" key="2">
    <source>
        <dbReference type="EMBL" id="GLQ24783.1"/>
    </source>
</evidence>
<gene>
    <name evidence="2" type="ORF">GCM10007853_26570</name>
</gene>
<reference evidence="2" key="2">
    <citation type="submission" date="2023-01" db="EMBL/GenBank/DDBJ databases">
        <title>Draft genome sequence of Algimonas ampicilliniresistens strain NBRC 108219.</title>
        <authorList>
            <person name="Sun Q."/>
            <person name="Mori K."/>
        </authorList>
    </citation>
    <scope>NUCLEOTIDE SEQUENCE</scope>
    <source>
        <strain evidence="2">NBRC 108219</strain>
    </source>
</reference>
<protein>
    <recommendedName>
        <fullName evidence="1">BLUF domain-containing protein</fullName>
    </recommendedName>
</protein>
<dbReference type="EMBL" id="BSNK01000002">
    <property type="protein sequence ID" value="GLQ24783.1"/>
    <property type="molecule type" value="Genomic_DNA"/>
</dbReference>
<evidence type="ECO:0000259" key="1">
    <source>
        <dbReference type="PROSITE" id="PS50925"/>
    </source>
</evidence>
<reference evidence="2" key="1">
    <citation type="journal article" date="2014" name="Int. J. Syst. Evol. Microbiol.">
        <title>Complete genome of a new Firmicutes species belonging to the dominant human colonic microbiota ('Ruminococcus bicirculans') reveals two chromosomes and a selective capacity to utilize plant glucans.</title>
        <authorList>
            <consortium name="NISC Comparative Sequencing Program"/>
            <person name="Wegmann U."/>
            <person name="Louis P."/>
            <person name="Goesmann A."/>
            <person name="Henrissat B."/>
            <person name="Duncan S.H."/>
            <person name="Flint H.J."/>
        </authorList>
    </citation>
    <scope>NUCLEOTIDE SEQUENCE</scope>
    <source>
        <strain evidence="2">NBRC 108219</strain>
    </source>
</reference>
<dbReference type="SUPFAM" id="SSF54975">
    <property type="entry name" value="Acylphosphatase/BLUF domain-like"/>
    <property type="match status" value="1"/>
</dbReference>
<dbReference type="PROSITE" id="PS50925">
    <property type="entry name" value="BLUF"/>
    <property type="match status" value="1"/>
</dbReference>
<comment type="caution">
    <text evidence="2">The sequence shown here is derived from an EMBL/GenBank/DDBJ whole genome shotgun (WGS) entry which is preliminary data.</text>
</comment>
<dbReference type="InterPro" id="IPR007024">
    <property type="entry name" value="BLUF_domain"/>
</dbReference>
<dbReference type="Proteomes" id="UP001161391">
    <property type="component" value="Unassembled WGS sequence"/>
</dbReference>
<dbReference type="Gene3D" id="3.30.70.100">
    <property type="match status" value="1"/>
</dbReference>
<name>A0ABQ5VBB1_9PROT</name>
<evidence type="ECO:0000313" key="3">
    <source>
        <dbReference type="Proteomes" id="UP001161391"/>
    </source>
</evidence>
<dbReference type="Pfam" id="PF04940">
    <property type="entry name" value="BLUF"/>
    <property type="match status" value="1"/>
</dbReference>
<accession>A0ABQ5VBB1</accession>
<organism evidence="2 3">
    <name type="scientific">Algimonas ampicilliniresistens</name>
    <dbReference type="NCBI Taxonomy" id="1298735"/>
    <lineage>
        <taxon>Bacteria</taxon>
        <taxon>Pseudomonadati</taxon>
        <taxon>Pseudomonadota</taxon>
        <taxon>Alphaproteobacteria</taxon>
        <taxon>Maricaulales</taxon>
        <taxon>Robiginitomaculaceae</taxon>
        <taxon>Algimonas</taxon>
    </lineage>
</organism>
<keyword evidence="3" id="KW-1185">Reference proteome</keyword>
<proteinExistence type="predicted"/>